<dbReference type="EMBL" id="JBHSAY010000006">
    <property type="protein sequence ID" value="MFC4131125.1"/>
    <property type="molecule type" value="Genomic_DNA"/>
</dbReference>
<accession>A0ABV8LK51</accession>
<name>A0ABV8LK51_9ACTN</name>
<proteinExistence type="predicted"/>
<dbReference type="Proteomes" id="UP001595816">
    <property type="component" value="Unassembled WGS sequence"/>
</dbReference>
<gene>
    <name evidence="1" type="ORF">ACFOZ4_10975</name>
</gene>
<protein>
    <submittedName>
        <fullName evidence="1">Phosphotransferase family protein</fullName>
    </submittedName>
</protein>
<keyword evidence="2" id="KW-1185">Reference proteome</keyword>
<evidence type="ECO:0000313" key="2">
    <source>
        <dbReference type="Proteomes" id="UP001595816"/>
    </source>
</evidence>
<dbReference type="Gene3D" id="3.90.1200.10">
    <property type="match status" value="1"/>
</dbReference>
<sequence>MKPINANRVLATAAASVVPRLEGRWLSWSASARRVVAHRWVDSSEAPAVLPVPCPAATPRPGWEWLPASVQAEIDGWSHQRVVAASPACGGLSAVFAATVTHADGSSSFVKAAPCTSPAAAAYLREAQIARLLPLGVPSARLRWHSEHDGWVIVGFDAVDGRMPEPGWVPRDGQRLVAAWQQTAAALTGASPALRSAAGRPQPLPSGWADIVAGRRRLPAHAAHLATFAPSMQDLEAGFLATCDQATTLAHFDLRPDNLLLGPDRVWLVDWATLQPGPAWIDLVTLAVAASDDGHDPQTFLDTAIPDLDGARLDQALAWMAGAWLTYAAGAPRPDAPHLRAFQLRNGLLTWRWLASRRDLPGTPTLARRGGHNLRGKA</sequence>
<dbReference type="InterPro" id="IPR011009">
    <property type="entry name" value="Kinase-like_dom_sf"/>
</dbReference>
<comment type="caution">
    <text evidence="1">The sequence shown here is derived from an EMBL/GenBank/DDBJ whole genome shotgun (WGS) entry which is preliminary data.</text>
</comment>
<evidence type="ECO:0000313" key="1">
    <source>
        <dbReference type="EMBL" id="MFC4131125.1"/>
    </source>
</evidence>
<dbReference type="SUPFAM" id="SSF56112">
    <property type="entry name" value="Protein kinase-like (PK-like)"/>
    <property type="match status" value="1"/>
</dbReference>
<organism evidence="1 2">
    <name type="scientific">Hamadaea flava</name>
    <dbReference type="NCBI Taxonomy" id="1742688"/>
    <lineage>
        <taxon>Bacteria</taxon>
        <taxon>Bacillati</taxon>
        <taxon>Actinomycetota</taxon>
        <taxon>Actinomycetes</taxon>
        <taxon>Micromonosporales</taxon>
        <taxon>Micromonosporaceae</taxon>
        <taxon>Hamadaea</taxon>
    </lineage>
</organism>
<reference evidence="2" key="1">
    <citation type="journal article" date="2019" name="Int. J. Syst. Evol. Microbiol.">
        <title>The Global Catalogue of Microorganisms (GCM) 10K type strain sequencing project: providing services to taxonomists for standard genome sequencing and annotation.</title>
        <authorList>
            <consortium name="The Broad Institute Genomics Platform"/>
            <consortium name="The Broad Institute Genome Sequencing Center for Infectious Disease"/>
            <person name="Wu L."/>
            <person name="Ma J."/>
        </authorList>
    </citation>
    <scope>NUCLEOTIDE SEQUENCE [LARGE SCALE GENOMIC DNA]</scope>
    <source>
        <strain evidence="2">CGMCC 4.7289</strain>
    </source>
</reference>
<dbReference type="RefSeq" id="WP_253754357.1">
    <property type="nucleotide sequence ID" value="NZ_JAMZDZ010000001.1"/>
</dbReference>